<keyword evidence="4 8" id="KW-1133">Transmembrane helix</keyword>
<dbReference type="InterPro" id="IPR003918">
    <property type="entry name" value="NADH_UbQ_OxRdtase"/>
</dbReference>
<evidence type="ECO:0000256" key="2">
    <source>
        <dbReference type="ARBA" id="ARBA00022475"/>
    </source>
</evidence>
<feature type="transmembrane region" description="Helical" evidence="8">
    <location>
        <begin position="201"/>
        <end position="225"/>
    </location>
</feature>
<evidence type="ECO:0000313" key="10">
    <source>
        <dbReference type="EMBL" id="CAI9085131.1"/>
    </source>
</evidence>
<dbReference type="PANTHER" id="PTHR42682">
    <property type="entry name" value="HYDROGENASE-4 COMPONENT F"/>
    <property type="match status" value="1"/>
</dbReference>
<gene>
    <name evidence="10" type="primary">hyfB</name>
    <name evidence="10" type="ORF">MFUM_0751</name>
</gene>
<feature type="transmembrane region" description="Helical" evidence="8">
    <location>
        <begin position="160"/>
        <end position="181"/>
    </location>
</feature>
<feature type="transmembrane region" description="Helical" evidence="8">
    <location>
        <begin position="270"/>
        <end position="289"/>
    </location>
</feature>
<evidence type="ECO:0000313" key="11">
    <source>
        <dbReference type="Proteomes" id="UP001161497"/>
    </source>
</evidence>
<dbReference type="Proteomes" id="UP001161497">
    <property type="component" value="Chromosome"/>
</dbReference>
<keyword evidence="11" id="KW-1185">Reference proteome</keyword>
<dbReference type="RefSeq" id="WP_009060524.1">
    <property type="nucleotide sequence ID" value="NZ_JAHXRZ010000017.1"/>
</dbReference>
<sequence length="666" mass="73724">MNEYLLKGLLFIFIFYISFVVLAKNNFRFTYWLSACYSGFGLLCSLSFLLSGQSSQSISFPLGLPTTGAHFKIDALASFFLLIVNLGSFISSFYGIGYGSHTSEQSRILPFYIIFLGSMNMVLLAADAFSFLFFWELMSLSSWALVMSSHQHKETAEAGFIYILMASLGTFALLFALSLIAAPSKSYCFDQMGKVNMDGKLASLIFLLALLGAGSKAGLVPLHVWLPKAHPAAPSHVSALMSGVMTKVAVYGFIRIVFDLLPFQEKWWSILILIIAGISTVAGVLYALMQHDIKRLLAYHTIENIGIVFIGIGLSMAFKIYGMTAASALAMTAALFHALNHSIFKNLLFLGSGAIQSATDQRDMEKLGGLILNMPHTAFTFLIGSVAISALPPLNGFVSEWLLMQSILQSPQLPSWGMKFLVPSVGAFLALSAALAASCFIKVYGITFLGRPRSMQSTAACETDRWSVLAMYALAFLCIIFGIFPRLVIHLLGPVVRAIAGTHYFPFSAKSFFMPLSLAVDQNAYNGFVLVLLLGIFLFFILTSIKWLASDQFRRTSIWDCGYPEKSPDCQYTANSFAQPIRKVFGPFLFATKEKVICSEPWYPKAAKMIVKLHDQIWEYFYKPVAMAIDSISEKINFLQFLTVRRYLVLVFLTLVSLLGFLAFLL</sequence>
<evidence type="ECO:0000259" key="9">
    <source>
        <dbReference type="Pfam" id="PF00361"/>
    </source>
</evidence>
<evidence type="ECO:0000256" key="8">
    <source>
        <dbReference type="SAM" id="Phobius"/>
    </source>
</evidence>
<feature type="domain" description="NADH:quinone oxidoreductase/Mrp antiporter transmembrane" evidence="9">
    <location>
        <begin position="125"/>
        <end position="412"/>
    </location>
</feature>
<accession>A0ABM9IC56</accession>
<feature type="transmembrane region" description="Helical" evidence="8">
    <location>
        <begin position="647"/>
        <end position="665"/>
    </location>
</feature>
<feature type="transmembrane region" description="Helical" evidence="8">
    <location>
        <begin position="6"/>
        <end position="23"/>
    </location>
</feature>
<feature type="transmembrane region" description="Helical" evidence="8">
    <location>
        <begin position="71"/>
        <end position="96"/>
    </location>
</feature>
<feature type="transmembrane region" description="Helical" evidence="8">
    <location>
        <begin position="466"/>
        <end position="484"/>
    </location>
</feature>
<feature type="transmembrane region" description="Helical" evidence="8">
    <location>
        <begin position="296"/>
        <end position="314"/>
    </location>
</feature>
<evidence type="ECO:0000256" key="6">
    <source>
        <dbReference type="ARBA" id="ARBA00023136"/>
    </source>
</evidence>
<feature type="transmembrane region" description="Helical" evidence="8">
    <location>
        <begin position="108"/>
        <end position="126"/>
    </location>
</feature>
<evidence type="ECO:0000256" key="1">
    <source>
        <dbReference type="ARBA" id="ARBA00004651"/>
    </source>
</evidence>
<dbReference type="EMBL" id="OX458932">
    <property type="protein sequence ID" value="CAI9085131.1"/>
    <property type="molecule type" value="Genomic_DNA"/>
</dbReference>
<comment type="subcellular location">
    <subcellularLocation>
        <location evidence="1">Cell membrane</location>
        <topology evidence="1">Multi-pass membrane protein</topology>
    </subcellularLocation>
    <subcellularLocation>
        <location evidence="7">Membrane</location>
        <topology evidence="7">Multi-pass membrane protein</topology>
    </subcellularLocation>
</comment>
<reference evidence="10" key="1">
    <citation type="submission" date="2023-03" db="EMBL/GenBank/DDBJ databases">
        <authorList>
            <person name="Cremers G."/>
            <person name="Picone N."/>
        </authorList>
    </citation>
    <scope>NUCLEOTIDE SEQUENCE</scope>
    <source>
        <strain evidence="10">Sample_alias</strain>
    </source>
</reference>
<evidence type="ECO:0000256" key="5">
    <source>
        <dbReference type="ARBA" id="ARBA00023002"/>
    </source>
</evidence>
<proteinExistence type="predicted"/>
<feature type="transmembrane region" description="Helical" evidence="8">
    <location>
        <begin position="370"/>
        <end position="391"/>
    </location>
</feature>
<feature type="transmembrane region" description="Helical" evidence="8">
    <location>
        <begin position="30"/>
        <end position="51"/>
    </location>
</feature>
<protein>
    <submittedName>
        <fullName evidence="10">Formate hydrogenlyase subunit 3</fullName>
    </submittedName>
</protein>
<dbReference type="InterPro" id="IPR001750">
    <property type="entry name" value="ND/Mrp_TM"/>
</dbReference>
<dbReference type="Pfam" id="PF00361">
    <property type="entry name" value="Proton_antipo_M"/>
    <property type="match status" value="1"/>
</dbReference>
<dbReference type="InterPro" id="IPR052175">
    <property type="entry name" value="ComplexI-like_HydComp"/>
</dbReference>
<evidence type="ECO:0000256" key="4">
    <source>
        <dbReference type="ARBA" id="ARBA00022989"/>
    </source>
</evidence>
<dbReference type="PANTHER" id="PTHR42682:SF3">
    <property type="entry name" value="FORMATE HYDROGENLYASE SUBUNIT 3-RELATED"/>
    <property type="match status" value="1"/>
</dbReference>
<name>A0ABM9IC56_9BACT</name>
<dbReference type="NCBIfam" id="NF005086">
    <property type="entry name" value="PRK06521.1"/>
    <property type="match status" value="1"/>
</dbReference>
<feature type="transmembrane region" description="Helical" evidence="8">
    <location>
        <begin position="420"/>
        <end position="445"/>
    </location>
</feature>
<keyword evidence="5" id="KW-0560">Oxidoreductase</keyword>
<keyword evidence="3 7" id="KW-0812">Transmembrane</keyword>
<evidence type="ECO:0000256" key="7">
    <source>
        <dbReference type="RuleBase" id="RU000320"/>
    </source>
</evidence>
<organism evidence="10 11">
    <name type="scientific">Candidatus Methylacidiphilum fumarolicum</name>
    <dbReference type="NCBI Taxonomy" id="591154"/>
    <lineage>
        <taxon>Bacteria</taxon>
        <taxon>Pseudomonadati</taxon>
        <taxon>Verrucomicrobiota</taxon>
        <taxon>Methylacidiphilae</taxon>
        <taxon>Methylacidiphilales</taxon>
        <taxon>Methylacidiphilaceae</taxon>
        <taxon>Methylacidiphilum (ex Ratnadevi et al. 2023)</taxon>
    </lineage>
</organism>
<dbReference type="PRINTS" id="PR01437">
    <property type="entry name" value="NUOXDRDTASE4"/>
</dbReference>
<keyword evidence="2" id="KW-1003">Cell membrane</keyword>
<keyword evidence="6 8" id="KW-0472">Membrane</keyword>
<feature type="transmembrane region" description="Helical" evidence="8">
    <location>
        <begin position="524"/>
        <end position="545"/>
    </location>
</feature>
<evidence type="ECO:0000256" key="3">
    <source>
        <dbReference type="ARBA" id="ARBA00022692"/>
    </source>
</evidence>